<dbReference type="EMBL" id="QKKZ01000007">
    <property type="protein sequence ID" value="KAB7512622.1"/>
    <property type="molecule type" value="Genomic_DNA"/>
</dbReference>
<accession>A0A5N5U3T0</accession>
<sequence length="65" mass="6649">MEFNETTTGGLFIGLVIVALLALILAPIPMGTSTILMMVGPSMLVFGAICLALGVKLGENRASGL</sequence>
<feature type="transmembrane region" description="Helical" evidence="1">
    <location>
        <begin position="34"/>
        <end position="55"/>
    </location>
</feature>
<protein>
    <submittedName>
        <fullName evidence="2">Uncharacterized protein</fullName>
    </submittedName>
</protein>
<evidence type="ECO:0000313" key="3">
    <source>
        <dbReference type="EMBL" id="KAB7515550.1"/>
    </source>
</evidence>
<dbReference type="RefSeq" id="WP_152119430.1">
    <property type="nucleotide sequence ID" value="NZ_QJOW01000001.1"/>
</dbReference>
<dbReference type="Proteomes" id="UP000326865">
    <property type="component" value="Unassembled WGS sequence"/>
</dbReference>
<dbReference type="EMBL" id="QMDY01000007">
    <property type="protein sequence ID" value="KAB7515550.1"/>
    <property type="molecule type" value="Genomic_DNA"/>
</dbReference>
<keyword evidence="7" id="KW-1185">Reference proteome</keyword>
<evidence type="ECO:0000313" key="2">
    <source>
        <dbReference type="EMBL" id="KAB7512622.1"/>
    </source>
</evidence>
<organism evidence="2 7">
    <name type="scientific">Halosegnis rubeus</name>
    <dbReference type="NCBI Taxonomy" id="2212850"/>
    <lineage>
        <taxon>Archaea</taxon>
        <taxon>Methanobacteriati</taxon>
        <taxon>Methanobacteriota</taxon>
        <taxon>Stenosarchaea group</taxon>
        <taxon>Halobacteria</taxon>
        <taxon>Halobacteriales</taxon>
        <taxon>Natronomonadaceae</taxon>
        <taxon>Halosegnis</taxon>
    </lineage>
</organism>
<evidence type="ECO:0000256" key="1">
    <source>
        <dbReference type="SAM" id="Phobius"/>
    </source>
</evidence>
<accession>A0A5N5UIN2</accession>
<dbReference type="OrthoDB" id="214577at2157"/>
<dbReference type="EMBL" id="QJOW01000001">
    <property type="protein sequence ID" value="KAB7518548.1"/>
    <property type="molecule type" value="Genomic_DNA"/>
</dbReference>
<evidence type="ECO:0000313" key="6">
    <source>
        <dbReference type="Proteomes" id="UP000326302"/>
    </source>
</evidence>
<dbReference type="Proteomes" id="UP000326207">
    <property type="component" value="Unassembled WGS sequence"/>
</dbReference>
<dbReference type="InterPro" id="IPR055757">
    <property type="entry name" value="DUF7333"/>
</dbReference>
<gene>
    <name evidence="2" type="ORF">DM867_11920</name>
    <name evidence="4" type="ORF">DMP03_04120</name>
    <name evidence="3" type="ORF">DP108_11345</name>
</gene>
<dbReference type="Pfam" id="PF24020">
    <property type="entry name" value="DUF7333"/>
    <property type="match status" value="1"/>
</dbReference>
<dbReference type="Proteomes" id="UP000326302">
    <property type="component" value="Unassembled WGS sequence"/>
</dbReference>
<evidence type="ECO:0000313" key="5">
    <source>
        <dbReference type="Proteomes" id="UP000326207"/>
    </source>
</evidence>
<keyword evidence="1" id="KW-0472">Membrane</keyword>
<keyword evidence="1" id="KW-0812">Transmembrane</keyword>
<proteinExistence type="predicted"/>
<keyword evidence="1" id="KW-1133">Transmembrane helix</keyword>
<name>A0A5N5U3T0_9EURY</name>
<evidence type="ECO:0000313" key="4">
    <source>
        <dbReference type="EMBL" id="KAB7518548.1"/>
    </source>
</evidence>
<dbReference type="AlphaFoldDB" id="A0A5N5U3T0"/>
<feature type="transmembrane region" description="Helical" evidence="1">
    <location>
        <begin position="7"/>
        <end position="28"/>
    </location>
</feature>
<evidence type="ECO:0000313" key="7">
    <source>
        <dbReference type="Proteomes" id="UP000326865"/>
    </source>
</evidence>
<accession>A0A5N5UA65</accession>
<reference evidence="5 6" key="1">
    <citation type="submission" date="2019-10" db="EMBL/GenBank/DDBJ databases">
        <title>Unraveling microbial dark matter from salterns through culturing: the case of the genus Halosegnis.</title>
        <authorList>
            <person name="Duran-Viseras A."/>
            <person name="Andrei A.-S."/>
            <person name="Vera-Gargallo B."/>
            <person name="Ghai R."/>
            <person name="Sanchez-Porro C."/>
            <person name="Ventosa A."/>
        </authorList>
    </citation>
    <scope>NUCLEOTIDE SEQUENCE [LARGE SCALE GENOMIC DNA]</scope>
    <source>
        <strain evidence="4 6">F17-44</strain>
        <strain evidence="2 7">F18-79</strain>
        <strain evidence="3 5">F19-13</strain>
    </source>
</reference>
<comment type="caution">
    <text evidence="2">The sequence shown here is derived from an EMBL/GenBank/DDBJ whole genome shotgun (WGS) entry which is preliminary data.</text>
</comment>